<sequence length="325" mass="36140">MLNDGQKDQLQRIQARLRAEKPPALEESAAAFDIAIPYTITEVATGPRRRRHRNAMAYTIALSMDTDQSDEDTSPPLSIDNANTVKQKTVITRSPTVKSAPAKTSASPSKTLRRKKRMSVIRQRSSCSLRRKAMLSLPLPERRLHTAESTPHLYRKPSQPRFQAPPPALPLPTTPTTPTEFTVPLGHPSRPLYSAIRKNMSRPSTPTSAGSSNAGPSPADDLRARGMRSLDLPESSRDFVLDDYFSSDIARRPWPVRPNSTGYSLSGEIELRMALARGYNNDPAVTFESAQQPVKHLEKKDLDARVKSKVKRIGKGLKDLMMLRI</sequence>
<dbReference type="EMBL" id="RWJN01000259">
    <property type="protein sequence ID" value="TCD64048.1"/>
    <property type="molecule type" value="Genomic_DNA"/>
</dbReference>
<dbReference type="OrthoDB" id="2687560at2759"/>
<feature type="compositionally biased region" description="Pro residues" evidence="1">
    <location>
        <begin position="163"/>
        <end position="175"/>
    </location>
</feature>
<evidence type="ECO:0000313" key="2">
    <source>
        <dbReference type="EMBL" id="TCD64048.1"/>
    </source>
</evidence>
<reference evidence="2 3" key="1">
    <citation type="submission" date="2018-11" db="EMBL/GenBank/DDBJ databases">
        <title>Genome assembly of Steccherinum ochraceum LE-BIN_3174, the white-rot fungus of the Steccherinaceae family (The Residual Polyporoid clade, Polyporales, Basidiomycota).</title>
        <authorList>
            <person name="Fedorova T.V."/>
            <person name="Glazunova O.A."/>
            <person name="Landesman E.O."/>
            <person name="Moiseenko K.V."/>
            <person name="Psurtseva N.V."/>
            <person name="Savinova O.S."/>
            <person name="Shakhova N.V."/>
            <person name="Tyazhelova T.V."/>
            <person name="Vasina D.V."/>
        </authorList>
    </citation>
    <scope>NUCLEOTIDE SEQUENCE [LARGE SCALE GENOMIC DNA]</scope>
    <source>
        <strain evidence="2 3">LE-BIN_3174</strain>
    </source>
</reference>
<organism evidence="2 3">
    <name type="scientific">Steccherinum ochraceum</name>
    <dbReference type="NCBI Taxonomy" id="92696"/>
    <lineage>
        <taxon>Eukaryota</taxon>
        <taxon>Fungi</taxon>
        <taxon>Dikarya</taxon>
        <taxon>Basidiomycota</taxon>
        <taxon>Agaricomycotina</taxon>
        <taxon>Agaricomycetes</taxon>
        <taxon>Polyporales</taxon>
        <taxon>Steccherinaceae</taxon>
        <taxon>Steccherinum</taxon>
    </lineage>
</organism>
<accession>A0A4R0RJT7</accession>
<evidence type="ECO:0000313" key="3">
    <source>
        <dbReference type="Proteomes" id="UP000292702"/>
    </source>
</evidence>
<dbReference type="Proteomes" id="UP000292702">
    <property type="component" value="Unassembled WGS sequence"/>
</dbReference>
<evidence type="ECO:0000256" key="1">
    <source>
        <dbReference type="SAM" id="MobiDB-lite"/>
    </source>
</evidence>
<protein>
    <submittedName>
        <fullName evidence="2">Uncharacterized protein</fullName>
    </submittedName>
</protein>
<feature type="region of interest" description="Disordered" evidence="1">
    <location>
        <begin position="93"/>
        <end position="127"/>
    </location>
</feature>
<dbReference type="STRING" id="92696.A0A4R0RJT7"/>
<gene>
    <name evidence="2" type="ORF">EIP91_004597</name>
</gene>
<feature type="region of interest" description="Disordered" evidence="1">
    <location>
        <begin position="199"/>
        <end position="224"/>
    </location>
</feature>
<keyword evidence="3" id="KW-1185">Reference proteome</keyword>
<feature type="compositionally biased region" description="Low complexity" evidence="1">
    <location>
        <begin position="208"/>
        <end position="219"/>
    </location>
</feature>
<feature type="region of interest" description="Disordered" evidence="1">
    <location>
        <begin position="150"/>
        <end position="175"/>
    </location>
</feature>
<proteinExistence type="predicted"/>
<comment type="caution">
    <text evidence="2">The sequence shown here is derived from an EMBL/GenBank/DDBJ whole genome shotgun (WGS) entry which is preliminary data.</text>
</comment>
<feature type="compositionally biased region" description="Low complexity" evidence="1">
    <location>
        <begin position="98"/>
        <end position="110"/>
    </location>
</feature>
<dbReference type="AlphaFoldDB" id="A0A4R0RJT7"/>
<name>A0A4R0RJT7_9APHY</name>